<comment type="caution">
    <text evidence="2">The sequence shown here is derived from an EMBL/GenBank/DDBJ whole genome shotgun (WGS) entry which is preliminary data.</text>
</comment>
<evidence type="ECO:0000313" key="2">
    <source>
        <dbReference type="EMBL" id="MBV7273776.1"/>
    </source>
</evidence>
<dbReference type="InterPro" id="IPR050334">
    <property type="entry name" value="Molybdenum_import_ModC"/>
</dbReference>
<dbReference type="InterPro" id="IPR017871">
    <property type="entry name" value="ABC_transporter-like_CS"/>
</dbReference>
<evidence type="ECO:0000259" key="1">
    <source>
        <dbReference type="PROSITE" id="PS50893"/>
    </source>
</evidence>
<dbReference type="Pfam" id="PF00005">
    <property type="entry name" value="ABC_tran"/>
    <property type="match status" value="1"/>
</dbReference>
<dbReference type="RefSeq" id="WP_218320845.1">
    <property type="nucleotide sequence ID" value="NZ_JAEEGC010000054.1"/>
</dbReference>
<dbReference type="PANTHER" id="PTHR43514:SF1">
    <property type="entry name" value="SULFATE_THIOSULFATE IMPORT ATP-BINDING PROTEIN CYSA"/>
    <property type="match status" value="1"/>
</dbReference>
<protein>
    <submittedName>
        <fullName evidence="2">Sulfate/molybdate ABC transporter ATP-binding protein</fullName>
    </submittedName>
</protein>
<dbReference type="InterPro" id="IPR003593">
    <property type="entry name" value="AAA+_ATPase"/>
</dbReference>
<dbReference type="GO" id="GO:0005524">
    <property type="term" value="F:ATP binding"/>
    <property type="evidence" value="ECO:0007669"/>
    <property type="project" value="UniProtKB-KW"/>
</dbReference>
<name>A0A949TUM3_9CLOT</name>
<accession>A0A949TUM3</accession>
<dbReference type="EMBL" id="JAEEGC010000054">
    <property type="protein sequence ID" value="MBV7273776.1"/>
    <property type="molecule type" value="Genomic_DNA"/>
</dbReference>
<dbReference type="AlphaFoldDB" id="A0A949TUM3"/>
<proteinExistence type="predicted"/>
<reference evidence="2" key="1">
    <citation type="submission" date="2020-12" db="EMBL/GenBank/DDBJ databases">
        <title>Clostridium thailandense sp. nov., a novel acetogenic bacterium isolated from peat land soil in Thailand.</title>
        <authorList>
            <person name="Chaikitkaew S."/>
            <person name="Birkeland N.K."/>
        </authorList>
    </citation>
    <scope>NUCLEOTIDE SEQUENCE</scope>
    <source>
        <strain evidence="2">PL3</strain>
    </source>
</reference>
<dbReference type="PROSITE" id="PS50893">
    <property type="entry name" value="ABC_TRANSPORTER_2"/>
    <property type="match status" value="1"/>
</dbReference>
<dbReference type="PROSITE" id="PS00211">
    <property type="entry name" value="ABC_TRANSPORTER_1"/>
    <property type="match status" value="1"/>
</dbReference>
<feature type="domain" description="ABC transporter" evidence="1">
    <location>
        <begin position="2"/>
        <end position="233"/>
    </location>
</feature>
<dbReference type="GO" id="GO:0016887">
    <property type="term" value="F:ATP hydrolysis activity"/>
    <property type="evidence" value="ECO:0007669"/>
    <property type="project" value="InterPro"/>
</dbReference>
<keyword evidence="3" id="KW-1185">Reference proteome</keyword>
<dbReference type="SMART" id="SM00382">
    <property type="entry name" value="AAA"/>
    <property type="match status" value="1"/>
</dbReference>
<evidence type="ECO:0000313" key="3">
    <source>
        <dbReference type="Proteomes" id="UP000694308"/>
    </source>
</evidence>
<dbReference type="InterPro" id="IPR003439">
    <property type="entry name" value="ABC_transporter-like_ATP-bd"/>
</dbReference>
<dbReference type="Proteomes" id="UP000694308">
    <property type="component" value="Unassembled WGS sequence"/>
</dbReference>
<organism evidence="2 3">
    <name type="scientific">Clostridium thailandense</name>
    <dbReference type="NCBI Taxonomy" id="2794346"/>
    <lineage>
        <taxon>Bacteria</taxon>
        <taxon>Bacillati</taxon>
        <taxon>Bacillota</taxon>
        <taxon>Clostridia</taxon>
        <taxon>Eubacteriales</taxon>
        <taxon>Clostridiaceae</taxon>
        <taxon>Clostridium</taxon>
    </lineage>
</organism>
<sequence>MGIYVDIEKNLPEFNLKVTFNTNEEIIGLLGASGSGKSMTLRCIAGLETPTKGRIVLNDRVLYDSDKKINIKANKRKVGFLFQNYALFPHMTVVENIRLGLKRFSKKEQEGKVKEKIELMQLEGLESKFPNQLSGGQQQRVALARTLAVEPEILLLDEPFSAIDNHLKSKLERQIIDSLLNYKGNVIFVSHNLEEIYRMCENLVVLSKGKMSACGSKEKIFSKPPTLSAAQLTGCKNISRVRILDKDYIEALDWGCKLKIKDSIKASVAYAGIRAHHIHIGDFDGEDNTFKGIMDFVREGPFTVTVYLKIIEEETKYRSVSLQLELTKEEWIAIKDVPQPWNICIDREKLFLIEDEK</sequence>
<keyword evidence="2" id="KW-0547">Nucleotide-binding</keyword>
<keyword evidence="2" id="KW-0067">ATP-binding</keyword>
<gene>
    <name evidence="2" type="ORF">I6U48_12740</name>
</gene>
<dbReference type="PANTHER" id="PTHR43514">
    <property type="entry name" value="ABC TRANSPORTER I FAMILY MEMBER 10"/>
    <property type="match status" value="1"/>
</dbReference>